<keyword evidence="11" id="KW-1185">Reference proteome</keyword>
<reference evidence="10" key="1">
    <citation type="submission" date="2021-08" db="EMBL/GenBank/DDBJ databases">
        <title>Flavobacterium sp. strain CC-SYL302.</title>
        <authorList>
            <person name="Lin S.-Y."/>
            <person name="Lee T.-H."/>
            <person name="Young C.-C."/>
        </authorList>
    </citation>
    <scope>NUCLEOTIDE SEQUENCE</scope>
    <source>
        <strain evidence="10">CC-SYL302</strain>
    </source>
</reference>
<keyword evidence="4 7" id="KW-0812">Transmembrane</keyword>
<dbReference type="PANTHER" id="PTHR30221:SF1">
    <property type="entry name" value="SMALL-CONDUCTANCE MECHANOSENSITIVE CHANNEL"/>
    <property type="match status" value="1"/>
</dbReference>
<feature type="domain" description="Mechanosensitive ion channel MscS" evidence="8">
    <location>
        <begin position="124"/>
        <end position="191"/>
    </location>
</feature>
<accession>A0ABY6LWV3</accession>
<feature type="domain" description="Mechanosensitive ion channel MscS C-terminal" evidence="9">
    <location>
        <begin position="198"/>
        <end position="276"/>
    </location>
</feature>
<evidence type="ECO:0000256" key="5">
    <source>
        <dbReference type="ARBA" id="ARBA00022989"/>
    </source>
</evidence>
<dbReference type="InterPro" id="IPR011066">
    <property type="entry name" value="MscS_channel_C_sf"/>
</dbReference>
<comment type="similarity">
    <text evidence="2">Belongs to the MscS (TC 1.A.23) family.</text>
</comment>
<dbReference type="InterPro" id="IPR010920">
    <property type="entry name" value="LSM_dom_sf"/>
</dbReference>
<dbReference type="InterPro" id="IPR049278">
    <property type="entry name" value="MS_channel_C"/>
</dbReference>
<dbReference type="Pfam" id="PF00924">
    <property type="entry name" value="MS_channel_2nd"/>
    <property type="match status" value="1"/>
</dbReference>
<dbReference type="InterPro" id="IPR011014">
    <property type="entry name" value="MscS_channel_TM-2"/>
</dbReference>
<evidence type="ECO:0000256" key="1">
    <source>
        <dbReference type="ARBA" id="ARBA00004651"/>
    </source>
</evidence>
<evidence type="ECO:0000313" key="10">
    <source>
        <dbReference type="EMBL" id="UYW00828.1"/>
    </source>
</evidence>
<keyword evidence="5 7" id="KW-1133">Transmembrane helix</keyword>
<dbReference type="InterPro" id="IPR008910">
    <property type="entry name" value="MSC_TM_helix"/>
</dbReference>
<comment type="subcellular location">
    <subcellularLocation>
        <location evidence="1">Cell membrane</location>
        <topology evidence="1">Multi-pass membrane protein</topology>
    </subcellularLocation>
</comment>
<gene>
    <name evidence="10" type="ORF">K5I29_09970</name>
</gene>
<proteinExistence type="inferred from homology"/>
<evidence type="ECO:0000313" key="11">
    <source>
        <dbReference type="Proteomes" id="UP001163328"/>
    </source>
</evidence>
<dbReference type="InterPro" id="IPR045275">
    <property type="entry name" value="MscS_archaea/bacteria_type"/>
</dbReference>
<dbReference type="SUPFAM" id="SSF82689">
    <property type="entry name" value="Mechanosensitive channel protein MscS (YggB), C-terminal domain"/>
    <property type="match status" value="1"/>
</dbReference>
<dbReference type="SUPFAM" id="SSF82861">
    <property type="entry name" value="Mechanosensitive channel protein MscS (YggB), transmembrane region"/>
    <property type="match status" value="1"/>
</dbReference>
<dbReference type="EMBL" id="CP081495">
    <property type="protein sequence ID" value="UYW00828.1"/>
    <property type="molecule type" value="Genomic_DNA"/>
</dbReference>
<evidence type="ECO:0000256" key="6">
    <source>
        <dbReference type="ARBA" id="ARBA00023136"/>
    </source>
</evidence>
<feature type="transmembrane region" description="Helical" evidence="7">
    <location>
        <begin position="41"/>
        <end position="62"/>
    </location>
</feature>
<dbReference type="Proteomes" id="UP001163328">
    <property type="component" value="Chromosome"/>
</dbReference>
<evidence type="ECO:0000256" key="7">
    <source>
        <dbReference type="SAM" id="Phobius"/>
    </source>
</evidence>
<name>A0ABY6LWV3_9FLAO</name>
<dbReference type="Gene3D" id="2.30.30.60">
    <property type="match status" value="1"/>
</dbReference>
<evidence type="ECO:0000256" key="3">
    <source>
        <dbReference type="ARBA" id="ARBA00022475"/>
    </source>
</evidence>
<dbReference type="Gene3D" id="1.10.287.1260">
    <property type="match status" value="1"/>
</dbReference>
<dbReference type="Pfam" id="PF21082">
    <property type="entry name" value="MS_channel_3rd"/>
    <property type="match status" value="1"/>
</dbReference>
<sequence length="304" mass="33606">MNPILSNTSDAVTHTVSDTVDRLNVVLNTIFSKILGAIPNLILGVVILSIGLFLIRTLLNLLDKYFAKKNLDLSLRGFLRSVVKFILYTLLILTVVSNIGIQTTSFIAIFTAIGLGVGASLQGSLSNFAGGVLILIFRPYEVGDYIENNSSTEGTVLKIDLLYTTLVNSSGITVFSPNGPLANSVIHNYSKITNRRFEYSVRIAYEDNIKTAKDIIAQVLKGDSRVLKTPEIEIFVNNLGDSAVNLTVRGWAMKADYWAARYQLQEDIKVALDKAGFTNPYPQREMHIVSDVSNINNDKQKREQ</sequence>
<dbReference type="Gene3D" id="3.30.70.100">
    <property type="match status" value="1"/>
</dbReference>
<dbReference type="SUPFAM" id="SSF50182">
    <property type="entry name" value="Sm-like ribonucleoproteins"/>
    <property type="match status" value="1"/>
</dbReference>
<evidence type="ECO:0000259" key="8">
    <source>
        <dbReference type="Pfam" id="PF00924"/>
    </source>
</evidence>
<dbReference type="RefSeq" id="WP_264432964.1">
    <property type="nucleotide sequence ID" value="NZ_CP081495.1"/>
</dbReference>
<evidence type="ECO:0000256" key="2">
    <source>
        <dbReference type="ARBA" id="ARBA00008017"/>
    </source>
</evidence>
<feature type="transmembrane region" description="Helical" evidence="7">
    <location>
        <begin position="82"/>
        <end position="101"/>
    </location>
</feature>
<evidence type="ECO:0000259" key="9">
    <source>
        <dbReference type="Pfam" id="PF21082"/>
    </source>
</evidence>
<organism evidence="10 11">
    <name type="scientific">Flavobacterium agricola</name>
    <dbReference type="NCBI Taxonomy" id="2870839"/>
    <lineage>
        <taxon>Bacteria</taxon>
        <taxon>Pseudomonadati</taxon>
        <taxon>Bacteroidota</taxon>
        <taxon>Flavobacteriia</taxon>
        <taxon>Flavobacteriales</taxon>
        <taxon>Flavobacteriaceae</taxon>
        <taxon>Flavobacterium</taxon>
    </lineage>
</organism>
<protein>
    <submittedName>
        <fullName evidence="10">Mechanosensitive ion channel</fullName>
    </submittedName>
</protein>
<keyword evidence="6 7" id="KW-0472">Membrane</keyword>
<feature type="transmembrane region" description="Helical" evidence="7">
    <location>
        <begin position="107"/>
        <end position="137"/>
    </location>
</feature>
<dbReference type="InterPro" id="IPR006685">
    <property type="entry name" value="MscS_channel_2nd"/>
</dbReference>
<dbReference type="PANTHER" id="PTHR30221">
    <property type="entry name" value="SMALL-CONDUCTANCE MECHANOSENSITIVE CHANNEL"/>
    <property type="match status" value="1"/>
</dbReference>
<evidence type="ECO:0000256" key="4">
    <source>
        <dbReference type="ARBA" id="ARBA00022692"/>
    </source>
</evidence>
<dbReference type="InterPro" id="IPR023408">
    <property type="entry name" value="MscS_beta-dom_sf"/>
</dbReference>
<dbReference type="Pfam" id="PF05552">
    <property type="entry name" value="MS_channel_1st_1"/>
    <property type="match status" value="1"/>
</dbReference>
<keyword evidence="3" id="KW-1003">Cell membrane</keyword>